<organism evidence="1">
    <name type="scientific">Cyprideis torosa</name>
    <dbReference type="NCBI Taxonomy" id="163714"/>
    <lineage>
        <taxon>Eukaryota</taxon>
        <taxon>Metazoa</taxon>
        <taxon>Ecdysozoa</taxon>
        <taxon>Arthropoda</taxon>
        <taxon>Crustacea</taxon>
        <taxon>Oligostraca</taxon>
        <taxon>Ostracoda</taxon>
        <taxon>Podocopa</taxon>
        <taxon>Podocopida</taxon>
        <taxon>Cytherocopina</taxon>
        <taxon>Cytheroidea</taxon>
        <taxon>Cytherideidae</taxon>
        <taxon>Cyprideis</taxon>
    </lineage>
</organism>
<name>A0A7R8WS40_9CRUS</name>
<dbReference type="EMBL" id="OB674720">
    <property type="protein sequence ID" value="CAD7235804.1"/>
    <property type="molecule type" value="Genomic_DNA"/>
</dbReference>
<reference evidence="1" key="1">
    <citation type="submission" date="2020-11" db="EMBL/GenBank/DDBJ databases">
        <authorList>
            <person name="Tran Van P."/>
        </authorList>
    </citation>
    <scope>NUCLEOTIDE SEQUENCE</scope>
</reference>
<evidence type="ECO:0000313" key="1">
    <source>
        <dbReference type="EMBL" id="CAD7235804.1"/>
    </source>
</evidence>
<gene>
    <name evidence="1" type="ORF">CTOB1V02_LOCUS13619</name>
</gene>
<proteinExistence type="predicted"/>
<protein>
    <submittedName>
        <fullName evidence="1">Uncharacterized protein</fullName>
    </submittedName>
</protein>
<accession>A0A7R8WS40</accession>
<sequence>HIVRPPSPRDCRTLPMFLLMLQLQTGIGTRKEKASYVLFVLVGFSFRKDTRASEVRSDFYVFLRECCVGCPMALENFGADSEVWGSNPGETYDFCDNLSEVESQDDGISLQVRPREGQEKMAEDQETLFIPLILTGSQAPLQSSLLKH</sequence>
<feature type="non-terminal residue" evidence="1">
    <location>
        <position position="1"/>
    </location>
</feature>
<dbReference type="AlphaFoldDB" id="A0A7R8WS40"/>